<evidence type="ECO:0000313" key="1">
    <source>
        <dbReference type="EMBL" id="HCL01609.1"/>
    </source>
</evidence>
<comment type="caution">
    <text evidence="1">The sequence shown here is derived from an EMBL/GenBank/DDBJ whole genome shotgun (WGS) entry which is preliminary data.</text>
</comment>
<sequence length="51" mass="5593">MHGRIRYIVTSRRGVMMARIKEVAKACGVSIATVSIMNIDIVASTSVTNKR</sequence>
<dbReference type="AlphaFoldDB" id="A0A3D2X384"/>
<gene>
    <name evidence="1" type="ORF">DHW61_04210</name>
</gene>
<dbReference type="Gene3D" id="1.10.260.40">
    <property type="entry name" value="lambda repressor-like DNA-binding domains"/>
    <property type="match status" value="1"/>
</dbReference>
<protein>
    <submittedName>
        <fullName evidence="1">Uncharacterized protein</fullName>
    </submittedName>
</protein>
<dbReference type="InterPro" id="IPR010982">
    <property type="entry name" value="Lambda_DNA-bd_dom_sf"/>
</dbReference>
<dbReference type="EMBL" id="DPVV01000147">
    <property type="protein sequence ID" value="HCL01609.1"/>
    <property type="molecule type" value="Genomic_DNA"/>
</dbReference>
<name>A0A3D2X384_9FIRM</name>
<accession>A0A3D2X384</accession>
<organism evidence="1 2">
    <name type="scientific">Lachnoclostridium phytofermentans</name>
    <dbReference type="NCBI Taxonomy" id="66219"/>
    <lineage>
        <taxon>Bacteria</taxon>
        <taxon>Bacillati</taxon>
        <taxon>Bacillota</taxon>
        <taxon>Clostridia</taxon>
        <taxon>Lachnospirales</taxon>
        <taxon>Lachnospiraceae</taxon>
    </lineage>
</organism>
<evidence type="ECO:0000313" key="2">
    <source>
        <dbReference type="Proteomes" id="UP000262969"/>
    </source>
</evidence>
<proteinExistence type="predicted"/>
<reference evidence="1 2" key="1">
    <citation type="journal article" date="2018" name="Nat. Biotechnol.">
        <title>A standardized bacterial taxonomy based on genome phylogeny substantially revises the tree of life.</title>
        <authorList>
            <person name="Parks D.H."/>
            <person name="Chuvochina M."/>
            <person name="Waite D.W."/>
            <person name="Rinke C."/>
            <person name="Skarshewski A."/>
            <person name="Chaumeil P.A."/>
            <person name="Hugenholtz P."/>
        </authorList>
    </citation>
    <scope>NUCLEOTIDE SEQUENCE [LARGE SCALE GENOMIC DNA]</scope>
    <source>
        <strain evidence="1">UBA11728</strain>
    </source>
</reference>
<dbReference type="Proteomes" id="UP000262969">
    <property type="component" value="Unassembled WGS sequence"/>
</dbReference>
<dbReference type="GO" id="GO:0003677">
    <property type="term" value="F:DNA binding"/>
    <property type="evidence" value="ECO:0007669"/>
    <property type="project" value="InterPro"/>
</dbReference>